<dbReference type="Proteomes" id="UP000076420">
    <property type="component" value="Unassembled WGS sequence"/>
</dbReference>
<dbReference type="KEGG" id="bgt:106067943"/>
<dbReference type="AlphaFoldDB" id="A0A2C9L8K0"/>
<gene>
    <name evidence="1" type="primary">106067943</name>
</gene>
<sequence>MGNRFVATTIIHGQQRVVKFKQNLSYLTGMGSQLTISAKGPASKEQRNLEFISMASKKSMSKETAIQSKAHSRVDVSIMRSADNLEAGNRFYWSHECFVSTKLMNTNLKI</sequence>
<reference evidence="1" key="1">
    <citation type="submission" date="2020-05" db="UniProtKB">
        <authorList>
            <consortium name="EnsemblMetazoa"/>
        </authorList>
    </citation>
    <scope>IDENTIFICATION</scope>
    <source>
        <strain evidence="1">BB02</strain>
    </source>
</reference>
<evidence type="ECO:0000313" key="2">
    <source>
        <dbReference type="Proteomes" id="UP000076420"/>
    </source>
</evidence>
<proteinExistence type="predicted"/>
<organism evidence="1 2">
    <name type="scientific">Biomphalaria glabrata</name>
    <name type="common">Bloodfluke planorb</name>
    <name type="synonym">Freshwater snail</name>
    <dbReference type="NCBI Taxonomy" id="6526"/>
    <lineage>
        <taxon>Eukaryota</taxon>
        <taxon>Metazoa</taxon>
        <taxon>Spiralia</taxon>
        <taxon>Lophotrochozoa</taxon>
        <taxon>Mollusca</taxon>
        <taxon>Gastropoda</taxon>
        <taxon>Heterobranchia</taxon>
        <taxon>Euthyneura</taxon>
        <taxon>Panpulmonata</taxon>
        <taxon>Hygrophila</taxon>
        <taxon>Lymnaeoidea</taxon>
        <taxon>Planorbidae</taxon>
        <taxon>Biomphalaria</taxon>
    </lineage>
</organism>
<protein>
    <submittedName>
        <fullName evidence="1">Uncharacterized protein</fullName>
    </submittedName>
</protein>
<evidence type="ECO:0000313" key="1">
    <source>
        <dbReference type="EnsemblMetazoa" id="BGLB028122-PA"/>
    </source>
</evidence>
<dbReference type="VEuPathDB" id="VectorBase:BGLB028122"/>
<accession>A0A2C9L8K0</accession>
<dbReference type="EnsemblMetazoa" id="BGLB028122-RA">
    <property type="protein sequence ID" value="BGLB028122-PA"/>
    <property type="gene ID" value="BGLB028122"/>
</dbReference>
<name>A0A2C9L8K0_BIOGL</name>
<dbReference type="VEuPathDB" id="VectorBase:BGLAX_045915"/>